<dbReference type="EMBL" id="DF237017">
    <property type="protein sequence ID" value="GAQ80989.1"/>
    <property type="molecule type" value="Genomic_DNA"/>
</dbReference>
<dbReference type="InterPro" id="IPR050230">
    <property type="entry name" value="CALM/Myosin/TropC-like"/>
</dbReference>
<feature type="domain" description="EF-hand" evidence="3">
    <location>
        <begin position="48"/>
        <end position="83"/>
    </location>
</feature>
<sequence>MVQVHGIELSEEEVAEFREVFNLVDKDGGGTLSAVEILELMKMLGLNFTEEEIQGMIAEIDVDGDGDLDFDEFMLAITGSQNEAYTKRQMIASFKMFADKSEPQGFISPLAIEKALTTYCSEKVSVEEAVELVAQLKTNHDGKVHYIEKIDMFLSK</sequence>
<dbReference type="InterPro" id="IPR018247">
    <property type="entry name" value="EF_Hand_1_Ca_BS"/>
</dbReference>
<keyword evidence="2" id="KW-0106">Calcium</keyword>
<dbReference type="PANTHER" id="PTHR23048">
    <property type="entry name" value="MYOSIN LIGHT CHAIN 1, 3"/>
    <property type="match status" value="1"/>
</dbReference>
<dbReference type="PANTHER" id="PTHR23048:SF0">
    <property type="entry name" value="CALMODULIN LIKE 3"/>
    <property type="match status" value="1"/>
</dbReference>
<dbReference type="AlphaFoldDB" id="A0A0U9HKM9"/>
<reference evidence="4 5" key="1">
    <citation type="journal article" date="2014" name="Nat. Commun.">
        <title>Klebsormidium flaccidum genome reveals primary factors for plant terrestrial adaptation.</title>
        <authorList>
            <person name="Hori K."/>
            <person name="Maruyama F."/>
            <person name="Fujisawa T."/>
            <person name="Togashi T."/>
            <person name="Yamamoto N."/>
            <person name="Seo M."/>
            <person name="Sato S."/>
            <person name="Yamada T."/>
            <person name="Mori H."/>
            <person name="Tajima N."/>
            <person name="Moriyama T."/>
            <person name="Ikeuchi M."/>
            <person name="Watanabe M."/>
            <person name="Wada H."/>
            <person name="Kobayashi K."/>
            <person name="Saito M."/>
            <person name="Masuda T."/>
            <person name="Sasaki-Sekimoto Y."/>
            <person name="Mashiguchi K."/>
            <person name="Awai K."/>
            <person name="Shimojima M."/>
            <person name="Masuda S."/>
            <person name="Iwai M."/>
            <person name="Nobusawa T."/>
            <person name="Narise T."/>
            <person name="Kondo S."/>
            <person name="Saito H."/>
            <person name="Sato R."/>
            <person name="Murakawa M."/>
            <person name="Ihara Y."/>
            <person name="Oshima-Yamada Y."/>
            <person name="Ohtaka K."/>
            <person name="Satoh M."/>
            <person name="Sonobe K."/>
            <person name="Ishii M."/>
            <person name="Ohtani R."/>
            <person name="Kanamori-Sato M."/>
            <person name="Honoki R."/>
            <person name="Miyazaki D."/>
            <person name="Mochizuki H."/>
            <person name="Umetsu J."/>
            <person name="Higashi K."/>
            <person name="Shibata D."/>
            <person name="Kamiya Y."/>
            <person name="Sato N."/>
            <person name="Nakamura Y."/>
            <person name="Tabata S."/>
            <person name="Ida S."/>
            <person name="Kurokawa K."/>
            <person name="Ohta H."/>
        </authorList>
    </citation>
    <scope>NUCLEOTIDE SEQUENCE [LARGE SCALE GENOMIC DNA]</scope>
    <source>
        <strain evidence="4 5">NIES-2285</strain>
    </source>
</reference>
<evidence type="ECO:0000259" key="3">
    <source>
        <dbReference type="PROSITE" id="PS50222"/>
    </source>
</evidence>
<dbReference type="STRING" id="105231.A0A0U9HKM9"/>
<dbReference type="InterPro" id="IPR002048">
    <property type="entry name" value="EF_hand_dom"/>
</dbReference>
<dbReference type="Proteomes" id="UP000054558">
    <property type="component" value="Unassembled WGS sequence"/>
</dbReference>
<dbReference type="OMA" id="FPQFATM"/>
<dbReference type="FunFam" id="1.10.238.10:FF:000178">
    <property type="entry name" value="Calmodulin-2 A"/>
    <property type="match status" value="1"/>
</dbReference>
<dbReference type="GO" id="GO:0043226">
    <property type="term" value="C:organelle"/>
    <property type="evidence" value="ECO:0007669"/>
    <property type="project" value="UniProtKB-ARBA"/>
</dbReference>
<evidence type="ECO:0000313" key="5">
    <source>
        <dbReference type="Proteomes" id="UP000054558"/>
    </source>
</evidence>
<feature type="domain" description="EF-hand" evidence="3">
    <location>
        <begin position="12"/>
        <end position="47"/>
    </location>
</feature>
<dbReference type="InterPro" id="IPR011992">
    <property type="entry name" value="EF-hand-dom_pair"/>
</dbReference>
<keyword evidence="5" id="KW-1185">Reference proteome</keyword>
<dbReference type="Gene3D" id="1.10.238.10">
    <property type="entry name" value="EF-hand"/>
    <property type="match status" value="1"/>
</dbReference>
<protein>
    <submittedName>
        <fullName evidence="4">Calmodulin</fullName>
    </submittedName>
</protein>
<gene>
    <name evidence="4" type="ORF">KFL_000680050</name>
</gene>
<dbReference type="SMART" id="SM00054">
    <property type="entry name" value="EFh"/>
    <property type="match status" value="2"/>
</dbReference>
<dbReference type="PROSITE" id="PS00018">
    <property type="entry name" value="EF_HAND_1"/>
    <property type="match status" value="2"/>
</dbReference>
<dbReference type="Pfam" id="PF13499">
    <property type="entry name" value="EF-hand_7"/>
    <property type="match status" value="1"/>
</dbReference>
<dbReference type="PROSITE" id="PS50222">
    <property type="entry name" value="EF_HAND_2"/>
    <property type="match status" value="2"/>
</dbReference>
<proteinExistence type="predicted"/>
<dbReference type="GO" id="GO:0005509">
    <property type="term" value="F:calcium ion binding"/>
    <property type="evidence" value="ECO:0007669"/>
    <property type="project" value="InterPro"/>
</dbReference>
<dbReference type="SUPFAM" id="SSF47473">
    <property type="entry name" value="EF-hand"/>
    <property type="match status" value="1"/>
</dbReference>
<evidence type="ECO:0000256" key="2">
    <source>
        <dbReference type="ARBA" id="ARBA00022837"/>
    </source>
</evidence>
<dbReference type="OrthoDB" id="343296at2759"/>
<evidence type="ECO:0000313" key="4">
    <source>
        <dbReference type="EMBL" id="GAQ80989.1"/>
    </source>
</evidence>
<organism evidence="4 5">
    <name type="scientific">Klebsormidium nitens</name>
    <name type="common">Green alga</name>
    <name type="synonym">Ulothrix nitens</name>
    <dbReference type="NCBI Taxonomy" id="105231"/>
    <lineage>
        <taxon>Eukaryota</taxon>
        <taxon>Viridiplantae</taxon>
        <taxon>Streptophyta</taxon>
        <taxon>Klebsormidiophyceae</taxon>
        <taxon>Klebsormidiales</taxon>
        <taxon>Klebsormidiaceae</taxon>
        <taxon>Klebsormidium</taxon>
    </lineage>
</organism>
<name>A0A0U9HKM9_KLENI</name>
<keyword evidence="1" id="KW-0677">Repeat</keyword>
<dbReference type="CDD" id="cd00051">
    <property type="entry name" value="EFh"/>
    <property type="match status" value="1"/>
</dbReference>
<accession>A0A0U9HKM9</accession>
<evidence type="ECO:0000256" key="1">
    <source>
        <dbReference type="ARBA" id="ARBA00022737"/>
    </source>
</evidence>